<protein>
    <recommendedName>
        <fullName evidence="4">EfeO-type cupredoxin-like domain-containing protein</fullName>
    </recommendedName>
</protein>
<organism evidence="2 3">
    <name type="scientific">Promicromonospora iranensis</name>
    <dbReference type="NCBI Taxonomy" id="1105144"/>
    <lineage>
        <taxon>Bacteria</taxon>
        <taxon>Bacillati</taxon>
        <taxon>Actinomycetota</taxon>
        <taxon>Actinomycetes</taxon>
        <taxon>Micrococcales</taxon>
        <taxon>Promicromonosporaceae</taxon>
        <taxon>Promicromonospora</taxon>
    </lineage>
</organism>
<dbReference type="RefSeq" id="WP_274997628.1">
    <property type="nucleotide sequence ID" value="NZ_JAJQQP010000017.1"/>
</dbReference>
<accession>A0ABU2CI75</accession>
<keyword evidence="1" id="KW-0732">Signal</keyword>
<evidence type="ECO:0000313" key="2">
    <source>
        <dbReference type="EMBL" id="MDR7381041.1"/>
    </source>
</evidence>
<evidence type="ECO:0000256" key="1">
    <source>
        <dbReference type="SAM" id="SignalP"/>
    </source>
</evidence>
<name>A0ABU2CI75_9MICO</name>
<sequence length="133" mass="13399">MRRRAARAVPAVLLAAVLAAGCSASDDGAPGPDMSGVVTSTLRVGLTEWSIETGGAVPAAGELTVLVTNTGATGHDLVVHGEHGTWQTPVLAAGERHELTVTAVPGETLELVCSVSGHHAAGMSAELDVAEDR</sequence>
<evidence type="ECO:0008006" key="4">
    <source>
        <dbReference type="Google" id="ProtNLM"/>
    </source>
</evidence>
<comment type="caution">
    <text evidence="2">The sequence shown here is derived from an EMBL/GenBank/DDBJ whole genome shotgun (WGS) entry which is preliminary data.</text>
</comment>
<dbReference type="SUPFAM" id="SSF49503">
    <property type="entry name" value="Cupredoxins"/>
    <property type="match status" value="1"/>
</dbReference>
<dbReference type="Proteomes" id="UP001183585">
    <property type="component" value="Unassembled WGS sequence"/>
</dbReference>
<keyword evidence="3" id="KW-1185">Reference proteome</keyword>
<proteinExistence type="predicted"/>
<feature type="chain" id="PRO_5046825189" description="EfeO-type cupredoxin-like domain-containing protein" evidence="1">
    <location>
        <begin position="25"/>
        <end position="133"/>
    </location>
</feature>
<evidence type="ECO:0000313" key="3">
    <source>
        <dbReference type="Proteomes" id="UP001183585"/>
    </source>
</evidence>
<feature type="signal peptide" evidence="1">
    <location>
        <begin position="1"/>
        <end position="24"/>
    </location>
</feature>
<dbReference type="InterPro" id="IPR008972">
    <property type="entry name" value="Cupredoxin"/>
</dbReference>
<reference evidence="2 3" key="1">
    <citation type="submission" date="2023-07" db="EMBL/GenBank/DDBJ databases">
        <title>Sequencing the genomes of 1000 actinobacteria strains.</title>
        <authorList>
            <person name="Klenk H.-P."/>
        </authorList>
    </citation>
    <scope>NUCLEOTIDE SEQUENCE [LARGE SCALE GENOMIC DNA]</scope>
    <source>
        <strain evidence="2 3">DSM 45554</strain>
    </source>
</reference>
<dbReference type="PROSITE" id="PS51257">
    <property type="entry name" value="PROKAR_LIPOPROTEIN"/>
    <property type="match status" value="1"/>
</dbReference>
<gene>
    <name evidence="2" type="ORF">J2S48_000556</name>
</gene>
<dbReference type="Gene3D" id="2.60.40.420">
    <property type="entry name" value="Cupredoxins - blue copper proteins"/>
    <property type="match status" value="1"/>
</dbReference>
<dbReference type="EMBL" id="JAVDYE010000001">
    <property type="protein sequence ID" value="MDR7381041.1"/>
    <property type="molecule type" value="Genomic_DNA"/>
</dbReference>